<dbReference type="InterPro" id="IPR011010">
    <property type="entry name" value="DNA_brk_join_enz"/>
</dbReference>
<proteinExistence type="inferred from homology"/>
<dbReference type="InterPro" id="IPR002104">
    <property type="entry name" value="Integrase_catalytic"/>
</dbReference>
<accession>A0ABY5AYL4</accession>
<protein>
    <submittedName>
        <fullName evidence="9">Tyrosine-type recombinase/integrase</fullName>
    </submittedName>
</protein>
<dbReference type="InterPro" id="IPR044068">
    <property type="entry name" value="CB"/>
</dbReference>
<dbReference type="RefSeq" id="WP_252655285.1">
    <property type="nucleotide sequence ID" value="NZ_CP099799.1"/>
</dbReference>
<dbReference type="PANTHER" id="PTHR30349">
    <property type="entry name" value="PHAGE INTEGRASE-RELATED"/>
    <property type="match status" value="1"/>
</dbReference>
<dbReference type="SUPFAM" id="SSF56349">
    <property type="entry name" value="DNA breaking-rejoining enzymes"/>
    <property type="match status" value="1"/>
</dbReference>
<evidence type="ECO:0000259" key="7">
    <source>
        <dbReference type="PROSITE" id="PS51898"/>
    </source>
</evidence>
<keyword evidence="5" id="KW-0233">DNA recombination</keyword>
<evidence type="ECO:0000259" key="8">
    <source>
        <dbReference type="PROSITE" id="PS51900"/>
    </source>
</evidence>
<gene>
    <name evidence="9" type="ORF">NH397_14000</name>
</gene>
<dbReference type="PANTHER" id="PTHR30349:SF41">
    <property type="entry name" value="INTEGRASE_RECOMBINASE PROTEIN MJ0367-RELATED"/>
    <property type="match status" value="1"/>
</dbReference>
<evidence type="ECO:0000313" key="10">
    <source>
        <dbReference type="Proteomes" id="UP001055437"/>
    </source>
</evidence>
<keyword evidence="3" id="KW-0229">DNA integration</keyword>
<dbReference type="Gene3D" id="1.10.443.10">
    <property type="entry name" value="Intergrase catalytic core"/>
    <property type="match status" value="1"/>
</dbReference>
<keyword evidence="10" id="KW-1185">Reference proteome</keyword>
<comment type="function">
    <text evidence="1">Site-specific tyrosine recombinase, which acts by catalyzing the cutting and rejoining of the recombining DNA molecules.</text>
</comment>
<evidence type="ECO:0000313" key="9">
    <source>
        <dbReference type="EMBL" id="USS00578.1"/>
    </source>
</evidence>
<evidence type="ECO:0000256" key="1">
    <source>
        <dbReference type="ARBA" id="ARBA00003283"/>
    </source>
</evidence>
<evidence type="ECO:0000256" key="2">
    <source>
        <dbReference type="ARBA" id="ARBA00008857"/>
    </source>
</evidence>
<dbReference type="InterPro" id="IPR013762">
    <property type="entry name" value="Integrase-like_cat_sf"/>
</dbReference>
<dbReference type="PROSITE" id="PS51900">
    <property type="entry name" value="CB"/>
    <property type="match status" value="1"/>
</dbReference>
<evidence type="ECO:0000256" key="6">
    <source>
        <dbReference type="PROSITE-ProRule" id="PRU01248"/>
    </source>
</evidence>
<dbReference type="Gene3D" id="1.10.150.130">
    <property type="match status" value="1"/>
</dbReference>
<feature type="domain" description="Tyr recombinase" evidence="7">
    <location>
        <begin position="142"/>
        <end position="322"/>
    </location>
</feature>
<dbReference type="InterPro" id="IPR050090">
    <property type="entry name" value="Tyrosine_recombinase_XerCD"/>
</dbReference>
<dbReference type="Proteomes" id="UP001055437">
    <property type="component" value="Chromosome"/>
</dbReference>
<name>A0ABY5AYL4_CLOSE</name>
<dbReference type="InterPro" id="IPR010998">
    <property type="entry name" value="Integrase_recombinase_N"/>
</dbReference>
<dbReference type="EMBL" id="CP099799">
    <property type="protein sequence ID" value="USS00578.1"/>
    <property type="molecule type" value="Genomic_DNA"/>
</dbReference>
<sequence length="324" mass="37248">MINIYYKSDNRVNVSNQEALTLFYLRKLRGVIIMCQLIEDFKISLIEDGKSAKTIESYVGDIKAFIEFLGDKGVEFNGTLQRFYVVSYKNFLVESNYEVATINKKINSIHALNRYLVAIGAMKEIVVENSKDRVKIAYGSEKQVEVYSDKEVERILFYIQNEEKVSKRNKVIVMLLLYTGVRVSELCSIKIKDIDFLNYSIKIYGKGGKFREVPMKFDLADVIKEYIKDRDYSVKDSEYLVIGQRGALKRDAINTMLERLTKDIGMVNKLKPHTFRHTFCTRLINRGVPISTVSKLAGHSSVDTTATFYVNSSREEKLKAVNLL</sequence>
<dbReference type="Pfam" id="PF02899">
    <property type="entry name" value="Phage_int_SAM_1"/>
    <property type="match status" value="1"/>
</dbReference>
<dbReference type="CDD" id="cd00397">
    <property type="entry name" value="DNA_BRE_C"/>
    <property type="match status" value="1"/>
</dbReference>
<organism evidence="9 10">
    <name type="scientific">Clostridium septicum</name>
    <dbReference type="NCBI Taxonomy" id="1504"/>
    <lineage>
        <taxon>Bacteria</taxon>
        <taxon>Bacillati</taxon>
        <taxon>Bacillota</taxon>
        <taxon>Clostridia</taxon>
        <taxon>Eubacteriales</taxon>
        <taxon>Clostridiaceae</taxon>
        <taxon>Clostridium</taxon>
    </lineage>
</organism>
<evidence type="ECO:0000256" key="3">
    <source>
        <dbReference type="ARBA" id="ARBA00022908"/>
    </source>
</evidence>
<reference evidence="9" key="1">
    <citation type="submission" date="2022-06" db="EMBL/GenBank/DDBJ databases">
        <authorList>
            <person name="Holder M.E."/>
            <person name="Ajami N.J."/>
            <person name="Petrosino J.F."/>
        </authorList>
    </citation>
    <scope>NUCLEOTIDE SEQUENCE</scope>
    <source>
        <strain evidence="9">RMA 8861</strain>
    </source>
</reference>
<comment type="similarity">
    <text evidence="2">Belongs to the 'phage' integrase family.</text>
</comment>
<keyword evidence="4 6" id="KW-0238">DNA-binding</keyword>
<evidence type="ECO:0000256" key="5">
    <source>
        <dbReference type="ARBA" id="ARBA00023172"/>
    </source>
</evidence>
<dbReference type="Pfam" id="PF00589">
    <property type="entry name" value="Phage_integrase"/>
    <property type="match status" value="1"/>
</dbReference>
<dbReference type="InterPro" id="IPR004107">
    <property type="entry name" value="Integrase_SAM-like_N"/>
</dbReference>
<feature type="domain" description="Core-binding (CB)" evidence="8">
    <location>
        <begin position="32"/>
        <end position="117"/>
    </location>
</feature>
<dbReference type="PROSITE" id="PS51898">
    <property type="entry name" value="TYR_RECOMBINASE"/>
    <property type="match status" value="1"/>
</dbReference>
<evidence type="ECO:0000256" key="4">
    <source>
        <dbReference type="ARBA" id="ARBA00023125"/>
    </source>
</evidence>